<keyword evidence="1" id="KW-0472">Membrane</keyword>
<evidence type="ECO:0000256" key="1">
    <source>
        <dbReference type="SAM" id="Phobius"/>
    </source>
</evidence>
<keyword evidence="1" id="KW-1133">Transmembrane helix</keyword>
<accession>U6B7V5</accession>
<name>U6B7V5_9HYPH</name>
<sequence>MFDFILRKIEFSFHSISENLPTIGFLSFILIYALVYSLIIATWKYRVNKHPKLDLLASMICGLLMSVLIFLSFIIIQNKSVNRKTPYLPTNISTHK</sequence>
<protein>
    <submittedName>
        <fullName evidence="2">Uncharacterized protein</fullName>
    </submittedName>
</protein>
<keyword evidence="3" id="KW-1185">Reference proteome</keyword>
<dbReference type="KEGG" id="lar:lam_445"/>
<dbReference type="HOGENOM" id="CLU_183584_0_0_5"/>
<evidence type="ECO:0000313" key="3">
    <source>
        <dbReference type="Proteomes" id="UP000017862"/>
    </source>
</evidence>
<reference evidence="2 3" key="1">
    <citation type="journal article" date="2014" name="Mol. Plant Microbe Interact.">
        <title>The complete genome sequence of Candidatus Liberibacter americanus, associated with citrus Huanglongbing.</title>
        <authorList>
            <person name="Wulff N.A."/>
            <person name="Zhang S."/>
            <person name="Setubal J.C."/>
            <person name="Almeida N.F."/>
            <person name="Martins E.C."/>
            <person name="Harakava R."/>
            <person name="Kumar D."/>
            <person name="Rangel L.T."/>
            <person name="Foissac X."/>
            <person name="Bove J."/>
            <person name="Gabriel D.W."/>
        </authorList>
    </citation>
    <scope>NUCLEOTIDE SEQUENCE [LARGE SCALE GENOMIC DNA]</scope>
    <source>
        <strain evidence="2 3">Sao Paulo</strain>
    </source>
</reference>
<feature type="transmembrane region" description="Helical" evidence="1">
    <location>
        <begin position="20"/>
        <end position="43"/>
    </location>
</feature>
<proteinExistence type="predicted"/>
<feature type="transmembrane region" description="Helical" evidence="1">
    <location>
        <begin position="55"/>
        <end position="76"/>
    </location>
</feature>
<gene>
    <name evidence="2" type="ORF">lam_445</name>
</gene>
<dbReference type="RefSeq" id="WP_007557202.1">
    <property type="nucleotide sequence ID" value="NC_022793.1"/>
</dbReference>
<organism evidence="2 3">
    <name type="scientific">Candidatus Liberibacter americanus str. Sao Paulo</name>
    <dbReference type="NCBI Taxonomy" id="1261131"/>
    <lineage>
        <taxon>Bacteria</taxon>
        <taxon>Pseudomonadati</taxon>
        <taxon>Pseudomonadota</taxon>
        <taxon>Alphaproteobacteria</taxon>
        <taxon>Hyphomicrobiales</taxon>
        <taxon>Rhizobiaceae</taxon>
        <taxon>Liberibacter</taxon>
    </lineage>
</organism>
<keyword evidence="1" id="KW-0812">Transmembrane</keyword>
<dbReference type="Proteomes" id="UP000017862">
    <property type="component" value="Chromosome"/>
</dbReference>
<dbReference type="AlphaFoldDB" id="U6B7V5"/>
<dbReference type="EMBL" id="CP006604">
    <property type="protein sequence ID" value="AHA27807.1"/>
    <property type="molecule type" value="Genomic_DNA"/>
</dbReference>
<dbReference type="PATRIC" id="fig|1261131.3.peg.424"/>
<evidence type="ECO:0000313" key="2">
    <source>
        <dbReference type="EMBL" id="AHA27807.1"/>
    </source>
</evidence>